<organism evidence="3 4">
    <name type="scientific">Halopelagius fulvigenes</name>
    <dbReference type="NCBI Taxonomy" id="1198324"/>
    <lineage>
        <taxon>Archaea</taxon>
        <taxon>Methanobacteriati</taxon>
        <taxon>Methanobacteriota</taxon>
        <taxon>Stenosarchaea group</taxon>
        <taxon>Halobacteria</taxon>
        <taxon>Halobacteriales</taxon>
        <taxon>Haloferacaceae</taxon>
    </lineage>
</organism>
<feature type="region of interest" description="Disordered" evidence="1">
    <location>
        <begin position="335"/>
        <end position="358"/>
    </location>
</feature>
<feature type="transmembrane region" description="Helical" evidence="2">
    <location>
        <begin position="137"/>
        <end position="164"/>
    </location>
</feature>
<evidence type="ECO:0008006" key="5">
    <source>
        <dbReference type="Google" id="ProtNLM"/>
    </source>
</evidence>
<proteinExistence type="predicted"/>
<evidence type="ECO:0000313" key="4">
    <source>
        <dbReference type="Proteomes" id="UP001596408"/>
    </source>
</evidence>
<feature type="transmembrane region" description="Helical" evidence="2">
    <location>
        <begin position="244"/>
        <end position="272"/>
    </location>
</feature>
<dbReference type="Pfam" id="PF24400">
    <property type="entry name" value="DUF7544"/>
    <property type="match status" value="1"/>
</dbReference>
<keyword evidence="4" id="KW-1185">Reference proteome</keyword>
<protein>
    <recommendedName>
        <fullName evidence="5">Membrane domain of glycerophosphoryl diester phosphodiesterase</fullName>
    </recommendedName>
</protein>
<dbReference type="EMBL" id="JBHSXH010000015">
    <property type="protein sequence ID" value="MFC6826023.1"/>
    <property type="molecule type" value="Genomic_DNA"/>
</dbReference>
<sequence length="358" mass="37122">MSWNAVDALSDARAATQSLLLPFDPRTWAKLALVVFFVGTGTNASLTTNGSGTSGANVGPTLDFDPGTFSPGGAVPTFDTASLFTLVVGLLAVLLALFLLHSFLASVFEFVFVDNVTSPRVRLRTPFRTHLGDGTRLFAFKLILGAAVLSLFAVPVAAIVFGGIALGPGALLAVVPVLLVGVLAAFVVALVLGLTRDFVVPAMLVEDCGVLAGWRRVLPSMRAEWKEFALYVVIRIALNVLSGALLAVALALVGLVVAVPFVLLGAVVWAAFSPFAAALTTGTVLVGALVALYVVCLAAAGLFVTVPVAAYFRYYSLYFLARVDSDLALVARPDAPERPAERGPESGAADADSDAAGV</sequence>
<keyword evidence="2" id="KW-1133">Transmembrane helix</keyword>
<feature type="transmembrane region" description="Helical" evidence="2">
    <location>
        <begin position="170"/>
        <end position="194"/>
    </location>
</feature>
<reference evidence="3 4" key="1">
    <citation type="journal article" date="2019" name="Int. J. Syst. Evol. Microbiol.">
        <title>The Global Catalogue of Microorganisms (GCM) 10K type strain sequencing project: providing services to taxonomists for standard genome sequencing and annotation.</title>
        <authorList>
            <consortium name="The Broad Institute Genomics Platform"/>
            <consortium name="The Broad Institute Genome Sequencing Center for Infectious Disease"/>
            <person name="Wu L."/>
            <person name="Ma J."/>
        </authorList>
    </citation>
    <scope>NUCLEOTIDE SEQUENCE [LARGE SCALE GENOMIC DNA]</scope>
    <source>
        <strain evidence="3 4">YIM 94188</strain>
    </source>
</reference>
<feature type="compositionally biased region" description="Low complexity" evidence="1">
    <location>
        <begin position="346"/>
        <end position="358"/>
    </location>
</feature>
<evidence type="ECO:0000256" key="1">
    <source>
        <dbReference type="SAM" id="MobiDB-lite"/>
    </source>
</evidence>
<dbReference type="RefSeq" id="WP_379696989.1">
    <property type="nucleotide sequence ID" value="NZ_JBHSXH010000015.1"/>
</dbReference>
<dbReference type="Proteomes" id="UP001596408">
    <property type="component" value="Unassembled WGS sequence"/>
</dbReference>
<dbReference type="AlphaFoldDB" id="A0ABD5U4M3"/>
<dbReference type="InterPro" id="IPR055966">
    <property type="entry name" value="DUF7544"/>
</dbReference>
<evidence type="ECO:0000313" key="3">
    <source>
        <dbReference type="EMBL" id="MFC6826023.1"/>
    </source>
</evidence>
<evidence type="ECO:0000256" key="2">
    <source>
        <dbReference type="SAM" id="Phobius"/>
    </source>
</evidence>
<feature type="transmembrane region" description="Helical" evidence="2">
    <location>
        <begin position="284"/>
        <end position="312"/>
    </location>
</feature>
<feature type="compositionally biased region" description="Basic and acidic residues" evidence="1">
    <location>
        <begin position="335"/>
        <end position="344"/>
    </location>
</feature>
<keyword evidence="2" id="KW-0472">Membrane</keyword>
<gene>
    <name evidence="3" type="ORF">ACFQEV_13625</name>
</gene>
<comment type="caution">
    <text evidence="3">The sequence shown here is derived from an EMBL/GenBank/DDBJ whole genome shotgun (WGS) entry which is preliminary data.</text>
</comment>
<name>A0ABD5U4M3_9EURY</name>
<feature type="transmembrane region" description="Helical" evidence="2">
    <location>
        <begin position="83"/>
        <end position="116"/>
    </location>
</feature>
<accession>A0ABD5U4M3</accession>
<keyword evidence="2" id="KW-0812">Transmembrane</keyword>